<evidence type="ECO:0000256" key="3">
    <source>
        <dbReference type="ARBA" id="ARBA00023295"/>
    </source>
</evidence>
<comment type="caution">
    <text evidence="6">The sequence shown here is derived from an EMBL/GenBank/DDBJ whole genome shotgun (WGS) entry which is preliminary data.</text>
</comment>
<dbReference type="PANTHER" id="PTHR31339">
    <property type="entry name" value="PECTIN LYASE-RELATED"/>
    <property type="match status" value="1"/>
</dbReference>
<dbReference type="InterPro" id="IPR006626">
    <property type="entry name" value="PbH1"/>
</dbReference>
<protein>
    <submittedName>
        <fullName evidence="6">Glycoside hydrolase</fullName>
    </submittedName>
</protein>
<dbReference type="GO" id="GO:0016787">
    <property type="term" value="F:hydrolase activity"/>
    <property type="evidence" value="ECO:0007669"/>
    <property type="project" value="UniProtKB-KW"/>
</dbReference>
<keyword evidence="3 4" id="KW-0326">Glycosidase</keyword>
<dbReference type="SMART" id="SM00710">
    <property type="entry name" value="PbH1"/>
    <property type="match status" value="7"/>
</dbReference>
<reference evidence="6" key="1">
    <citation type="submission" date="2022-07" db="EMBL/GenBank/DDBJ databases">
        <title>Taxonomy of Novel Oxalotrophic and Methylotrophic Bacteria.</title>
        <authorList>
            <person name="Sahin N."/>
            <person name="Tani A."/>
        </authorList>
    </citation>
    <scope>NUCLEOTIDE SEQUENCE</scope>
    <source>
        <strain evidence="6">Y10</strain>
    </source>
</reference>
<dbReference type="Pfam" id="PF12708">
    <property type="entry name" value="Pect-lyase_RHGA_epim"/>
    <property type="match status" value="1"/>
</dbReference>
<organism evidence="6 7">
    <name type="scientific">Neptunitalea lumnitzerae</name>
    <dbReference type="NCBI Taxonomy" id="2965509"/>
    <lineage>
        <taxon>Bacteria</taxon>
        <taxon>Pseudomonadati</taxon>
        <taxon>Bacteroidota</taxon>
        <taxon>Flavobacteriia</taxon>
        <taxon>Flavobacteriales</taxon>
        <taxon>Flavobacteriaceae</taxon>
        <taxon>Neptunitalea</taxon>
    </lineage>
</organism>
<dbReference type="EMBL" id="BRVO01000001">
    <property type="protein sequence ID" value="GLB48052.1"/>
    <property type="molecule type" value="Genomic_DNA"/>
</dbReference>
<evidence type="ECO:0000256" key="2">
    <source>
        <dbReference type="ARBA" id="ARBA00022801"/>
    </source>
</evidence>
<dbReference type="Pfam" id="PF00295">
    <property type="entry name" value="Glyco_hydro_28"/>
    <property type="match status" value="1"/>
</dbReference>
<dbReference type="PANTHER" id="PTHR31339:SF9">
    <property type="entry name" value="PLASMIN AND FIBRONECTIN-BINDING PROTEIN A"/>
    <property type="match status" value="1"/>
</dbReference>
<comment type="similarity">
    <text evidence="1 4">Belongs to the glycosyl hydrolase 28 family.</text>
</comment>
<gene>
    <name evidence="6" type="ORF">Y10_04200</name>
</gene>
<accession>A0ABQ5MFB2</accession>
<dbReference type="InterPro" id="IPR051801">
    <property type="entry name" value="GH28_Enzymes"/>
</dbReference>
<dbReference type="InterPro" id="IPR024535">
    <property type="entry name" value="RHGA/B-epi-like_pectate_lyase"/>
</dbReference>
<evidence type="ECO:0000259" key="5">
    <source>
        <dbReference type="Pfam" id="PF12708"/>
    </source>
</evidence>
<dbReference type="Proteomes" id="UP001143543">
    <property type="component" value="Unassembled WGS sequence"/>
</dbReference>
<sequence>MAYAQLSETERLQKINAIVKSIQLPNIPDYTISITSFGGNGNGSYNNKKAFDKAIKKLAKKDGGTLTVPSGTYVINGPIHLISNMNLHLEDGAVLKFGSNPTDYPLVYTSWEGTFLYNHSPLIYGNNLHDVAITGKGIIDGEAADTWLQWKPKENEDKLKSRDMNHASTPIEERIFGNGHYLRPQLVQLVNSERILIEDITLEDAPFWCLHLLKCNSVTIKGIAYDAYNKNNDGIDLEYTSNVLIENVTFSNGDDNIAIKAGRDHEGRANADTPSQNIVVRNCLFKGLHALVIGSEMSAGVKNVFVDDCKAHGYLKRGIYFKTNRDRGGYIKDIYINNITFEDTEDCFYITANYHGEGNGYNSKISDIVINNVSCKKASGTAVVIQGYKDSKVENVYLTNITVAKATNGTSVTNTKNVVIDNLIIGEEATVPTSVK</sequence>
<dbReference type="Gene3D" id="2.160.20.10">
    <property type="entry name" value="Single-stranded right-handed beta-helix, Pectin lyase-like"/>
    <property type="match status" value="1"/>
</dbReference>
<dbReference type="InterPro" id="IPR000743">
    <property type="entry name" value="Glyco_hydro_28"/>
</dbReference>
<name>A0ABQ5MFB2_9FLAO</name>
<dbReference type="InterPro" id="IPR012334">
    <property type="entry name" value="Pectin_lyas_fold"/>
</dbReference>
<evidence type="ECO:0000313" key="6">
    <source>
        <dbReference type="EMBL" id="GLB48052.1"/>
    </source>
</evidence>
<feature type="domain" description="Rhamnogalacturonase A/B/Epimerase-like pectate lyase" evidence="5">
    <location>
        <begin position="32"/>
        <end position="87"/>
    </location>
</feature>
<evidence type="ECO:0000256" key="1">
    <source>
        <dbReference type="ARBA" id="ARBA00008834"/>
    </source>
</evidence>
<keyword evidence="7" id="KW-1185">Reference proteome</keyword>
<dbReference type="SUPFAM" id="SSF51126">
    <property type="entry name" value="Pectin lyase-like"/>
    <property type="match status" value="1"/>
</dbReference>
<dbReference type="InterPro" id="IPR011050">
    <property type="entry name" value="Pectin_lyase_fold/virulence"/>
</dbReference>
<proteinExistence type="inferred from homology"/>
<keyword evidence="2 4" id="KW-0378">Hydrolase</keyword>
<evidence type="ECO:0000313" key="7">
    <source>
        <dbReference type="Proteomes" id="UP001143543"/>
    </source>
</evidence>
<evidence type="ECO:0000256" key="4">
    <source>
        <dbReference type="RuleBase" id="RU361169"/>
    </source>
</evidence>